<reference evidence="5 6" key="1">
    <citation type="submission" date="2019-07" db="EMBL/GenBank/DDBJ databases">
        <title>New species of Amycolatopsis and Streptomyces.</title>
        <authorList>
            <person name="Duangmal K."/>
            <person name="Teo W.F.A."/>
            <person name="Lipun K."/>
        </authorList>
    </citation>
    <scope>NUCLEOTIDE SEQUENCE [LARGE SCALE GENOMIC DNA]</scope>
    <source>
        <strain evidence="5 6">JCM 30562</strain>
    </source>
</reference>
<keyword evidence="1 5" id="KW-0489">Methyltransferase</keyword>
<dbReference type="PANTHER" id="PTHR43464">
    <property type="entry name" value="METHYLTRANSFERASE"/>
    <property type="match status" value="1"/>
</dbReference>
<evidence type="ECO:0000256" key="1">
    <source>
        <dbReference type="ARBA" id="ARBA00022603"/>
    </source>
</evidence>
<dbReference type="PANTHER" id="PTHR43464:SF19">
    <property type="entry name" value="UBIQUINONE BIOSYNTHESIS O-METHYLTRANSFERASE, MITOCHONDRIAL"/>
    <property type="match status" value="1"/>
</dbReference>
<dbReference type="GO" id="GO:0032259">
    <property type="term" value="P:methylation"/>
    <property type="evidence" value="ECO:0007669"/>
    <property type="project" value="UniProtKB-KW"/>
</dbReference>
<dbReference type="InterPro" id="IPR013216">
    <property type="entry name" value="Methyltransf_11"/>
</dbReference>
<evidence type="ECO:0000313" key="5">
    <source>
        <dbReference type="EMBL" id="TVT22081.1"/>
    </source>
</evidence>
<name>A0A558ACU8_9PSEU</name>
<sequence>MWRVDEDARRMWDEHAGTFDEQPDHGLLDPGVRAAWAGVLLPALPGPPARVADLGCGTGSVALLLADAGHDVTALDFSPRMLALARRKGVRNLLRGDAANPPLLPSSFDVVFVRHLLWAMPDPAATIGGWVRLLRPAGRLVLVEGRWSTGAGIPAGRCRELVLRHRRSATLRRLRDPRLWGQDVTDERYLLTSLR</sequence>
<comment type="caution">
    <text evidence="5">The sequence shown here is derived from an EMBL/GenBank/DDBJ whole genome shotgun (WGS) entry which is preliminary data.</text>
</comment>
<evidence type="ECO:0000313" key="6">
    <source>
        <dbReference type="Proteomes" id="UP000318578"/>
    </source>
</evidence>
<protein>
    <submittedName>
        <fullName evidence="5">Class I SAM-dependent methyltransferase</fullName>
    </submittedName>
</protein>
<dbReference type="SUPFAM" id="SSF53335">
    <property type="entry name" value="S-adenosyl-L-methionine-dependent methyltransferases"/>
    <property type="match status" value="1"/>
</dbReference>
<dbReference type="Pfam" id="PF08241">
    <property type="entry name" value="Methyltransf_11"/>
    <property type="match status" value="1"/>
</dbReference>
<keyword evidence="3" id="KW-0949">S-adenosyl-L-methionine</keyword>
<organism evidence="5 6">
    <name type="scientific">Amycolatopsis acidiphila</name>
    <dbReference type="NCBI Taxonomy" id="715473"/>
    <lineage>
        <taxon>Bacteria</taxon>
        <taxon>Bacillati</taxon>
        <taxon>Actinomycetota</taxon>
        <taxon>Actinomycetes</taxon>
        <taxon>Pseudonocardiales</taxon>
        <taxon>Pseudonocardiaceae</taxon>
        <taxon>Amycolatopsis</taxon>
    </lineage>
</organism>
<dbReference type="OrthoDB" id="21342at2"/>
<keyword evidence="6" id="KW-1185">Reference proteome</keyword>
<evidence type="ECO:0000256" key="2">
    <source>
        <dbReference type="ARBA" id="ARBA00022679"/>
    </source>
</evidence>
<dbReference type="Proteomes" id="UP000318578">
    <property type="component" value="Unassembled WGS sequence"/>
</dbReference>
<dbReference type="AlphaFoldDB" id="A0A558ACU8"/>
<gene>
    <name evidence="5" type="ORF">FNH06_14990</name>
</gene>
<dbReference type="InterPro" id="IPR029063">
    <property type="entry name" value="SAM-dependent_MTases_sf"/>
</dbReference>
<dbReference type="EMBL" id="VJZA01000021">
    <property type="protein sequence ID" value="TVT22081.1"/>
    <property type="molecule type" value="Genomic_DNA"/>
</dbReference>
<keyword evidence="2 5" id="KW-0808">Transferase</keyword>
<proteinExistence type="predicted"/>
<evidence type="ECO:0000259" key="4">
    <source>
        <dbReference type="Pfam" id="PF08241"/>
    </source>
</evidence>
<accession>A0A558ACU8</accession>
<evidence type="ECO:0000256" key="3">
    <source>
        <dbReference type="ARBA" id="ARBA00022691"/>
    </source>
</evidence>
<feature type="domain" description="Methyltransferase type 11" evidence="4">
    <location>
        <begin position="53"/>
        <end position="142"/>
    </location>
</feature>
<dbReference type="CDD" id="cd02440">
    <property type="entry name" value="AdoMet_MTases"/>
    <property type="match status" value="1"/>
</dbReference>
<dbReference type="Gene3D" id="3.40.50.150">
    <property type="entry name" value="Vaccinia Virus protein VP39"/>
    <property type="match status" value="1"/>
</dbReference>
<dbReference type="GO" id="GO:0008757">
    <property type="term" value="F:S-adenosylmethionine-dependent methyltransferase activity"/>
    <property type="evidence" value="ECO:0007669"/>
    <property type="project" value="InterPro"/>
</dbReference>